<dbReference type="CDD" id="cd00093">
    <property type="entry name" value="HTH_XRE"/>
    <property type="match status" value="1"/>
</dbReference>
<comment type="caution">
    <text evidence="2">The sequence shown here is derived from an EMBL/GenBank/DDBJ whole genome shotgun (WGS) entry which is preliminary data.</text>
</comment>
<accession>A0ABQ4HYQ1</accession>
<evidence type="ECO:0000259" key="1">
    <source>
        <dbReference type="SMART" id="SM00530"/>
    </source>
</evidence>
<dbReference type="EMBL" id="BOOZ01000024">
    <property type="protein sequence ID" value="GIJ10770.1"/>
    <property type="molecule type" value="Genomic_DNA"/>
</dbReference>
<feature type="domain" description="HTH cro/C1-type" evidence="1">
    <location>
        <begin position="17"/>
        <end position="74"/>
    </location>
</feature>
<dbReference type="RefSeq" id="WP_204009491.1">
    <property type="nucleotide sequence ID" value="NZ_BOOZ01000024.1"/>
</dbReference>
<evidence type="ECO:0000313" key="2">
    <source>
        <dbReference type="EMBL" id="GIJ10770.1"/>
    </source>
</evidence>
<name>A0ABQ4HYQ1_9ACTN</name>
<dbReference type="InterPro" id="IPR001387">
    <property type="entry name" value="Cro/C1-type_HTH"/>
</dbReference>
<dbReference type="SMART" id="SM00530">
    <property type="entry name" value="HTH_XRE"/>
    <property type="match status" value="1"/>
</dbReference>
<organism evidence="2 3">
    <name type="scientific">Micromonospora andamanensis</name>
    <dbReference type="NCBI Taxonomy" id="1287068"/>
    <lineage>
        <taxon>Bacteria</taxon>
        <taxon>Bacillati</taxon>
        <taxon>Actinomycetota</taxon>
        <taxon>Actinomycetes</taxon>
        <taxon>Micromonosporales</taxon>
        <taxon>Micromonosporaceae</taxon>
        <taxon>Micromonospora</taxon>
    </lineage>
</organism>
<dbReference type="SUPFAM" id="SSF47413">
    <property type="entry name" value="lambda repressor-like DNA-binding domains"/>
    <property type="match status" value="1"/>
</dbReference>
<sequence length="94" mass="10119">MTAPDGAASLSADVATEIRAWMGRLGISQRELARRLGQNGQWVSVRISPRATVPITLDDTQRIAEALGILVRDLLPAYTLERKTSTKTDAATVG</sequence>
<dbReference type="Gene3D" id="1.10.260.40">
    <property type="entry name" value="lambda repressor-like DNA-binding domains"/>
    <property type="match status" value="1"/>
</dbReference>
<evidence type="ECO:0000313" key="3">
    <source>
        <dbReference type="Proteomes" id="UP000647017"/>
    </source>
</evidence>
<gene>
    <name evidence="2" type="ORF">Van01_39840</name>
</gene>
<dbReference type="Proteomes" id="UP000647017">
    <property type="component" value="Unassembled WGS sequence"/>
</dbReference>
<dbReference type="InterPro" id="IPR010982">
    <property type="entry name" value="Lambda_DNA-bd_dom_sf"/>
</dbReference>
<proteinExistence type="predicted"/>
<protein>
    <recommendedName>
        <fullName evidence="1">HTH cro/C1-type domain-containing protein</fullName>
    </recommendedName>
</protein>
<reference evidence="2 3" key="1">
    <citation type="submission" date="2021-01" db="EMBL/GenBank/DDBJ databases">
        <title>Whole genome shotgun sequence of Verrucosispora andamanensis NBRC 109075.</title>
        <authorList>
            <person name="Komaki H."/>
            <person name="Tamura T."/>
        </authorList>
    </citation>
    <scope>NUCLEOTIDE SEQUENCE [LARGE SCALE GENOMIC DNA]</scope>
    <source>
        <strain evidence="2 3">NBRC 109075</strain>
    </source>
</reference>
<keyword evidence="3" id="KW-1185">Reference proteome</keyword>